<keyword evidence="2" id="KW-1185">Reference proteome</keyword>
<evidence type="ECO:0000313" key="1">
    <source>
        <dbReference type="EMBL" id="KAF6753750.1"/>
    </source>
</evidence>
<protein>
    <submittedName>
        <fullName evidence="1">Uncharacterized protein</fullName>
    </submittedName>
</protein>
<dbReference type="AlphaFoldDB" id="A0A8H6HV42"/>
<dbReference type="EMBL" id="JACGCI010000038">
    <property type="protein sequence ID" value="KAF6753750.1"/>
    <property type="molecule type" value="Genomic_DNA"/>
</dbReference>
<comment type="caution">
    <text evidence="1">The sequence shown here is derived from an EMBL/GenBank/DDBJ whole genome shotgun (WGS) entry which is preliminary data.</text>
</comment>
<gene>
    <name evidence="1" type="ORF">DFP72DRAFT_402725</name>
</gene>
<reference evidence="1 2" key="1">
    <citation type="submission" date="2020-07" db="EMBL/GenBank/DDBJ databases">
        <title>Comparative genomics of pyrophilous fungi reveals a link between fire events and developmental genes.</title>
        <authorList>
            <consortium name="DOE Joint Genome Institute"/>
            <person name="Steindorff A.S."/>
            <person name="Carver A."/>
            <person name="Calhoun S."/>
            <person name="Stillman K."/>
            <person name="Liu H."/>
            <person name="Lipzen A."/>
            <person name="Pangilinan J."/>
            <person name="Labutti K."/>
            <person name="Bruns T.D."/>
            <person name="Grigoriev I.V."/>
        </authorList>
    </citation>
    <scope>NUCLEOTIDE SEQUENCE [LARGE SCALE GENOMIC DNA]</scope>
    <source>
        <strain evidence="1 2">CBS 144469</strain>
    </source>
</reference>
<dbReference type="Proteomes" id="UP000521943">
    <property type="component" value="Unassembled WGS sequence"/>
</dbReference>
<dbReference type="OrthoDB" id="2745898at2759"/>
<organism evidence="1 2">
    <name type="scientific">Ephemerocybe angulata</name>
    <dbReference type="NCBI Taxonomy" id="980116"/>
    <lineage>
        <taxon>Eukaryota</taxon>
        <taxon>Fungi</taxon>
        <taxon>Dikarya</taxon>
        <taxon>Basidiomycota</taxon>
        <taxon>Agaricomycotina</taxon>
        <taxon>Agaricomycetes</taxon>
        <taxon>Agaricomycetidae</taxon>
        <taxon>Agaricales</taxon>
        <taxon>Agaricineae</taxon>
        <taxon>Psathyrellaceae</taxon>
        <taxon>Ephemerocybe</taxon>
    </lineage>
</organism>
<accession>A0A8H6HV42</accession>
<sequence length="466" mass="52422">MGLARENRIVGKPPCHMASATQVKVRFHLASHLPSHNHITTIHRAPTTMSPILPRELIDLCIAASRDCLPTLLQFSLVSKQCASEARKYAFKEINLDRRDRAVGAYSCYIQKLLNLLESNRMLENYVRALVLPLEPSIYAASEAYTEDILTILKHFTSLTTLSIIPRDVCDWETLPDSLKQSIGLSCSAPSIISLNFSNFLNFPGHLVQSALNLKFLTLTNLITARDGRSQSGPPAGCGLRPRSEPRLEKLQHLTCYITNQEDFNFCCRIMRECAGSLRVLRIAFLTSKVIHNSPIHLGDMIDLRPVVTLRLSSFVEVKDHGDGTIALGRHLPLYLDILQFQRNAKEFIIDIRVYNSRGHDTDSELPPAILPNCEAWKAMDEYLSSEKTTSPKRTFLNFYTIGWGSRPTTDDRYRVVGPEQMSAFENRLLSEAREVLHRAIDANRLSIAISEGRIPALATSPRQES</sequence>
<proteinExistence type="predicted"/>
<evidence type="ECO:0000313" key="2">
    <source>
        <dbReference type="Proteomes" id="UP000521943"/>
    </source>
</evidence>
<name>A0A8H6HV42_9AGAR</name>